<feature type="domain" description="BAG" evidence="4">
    <location>
        <begin position="176"/>
        <end position="228"/>
    </location>
</feature>
<evidence type="ECO:0000313" key="5">
    <source>
        <dbReference type="EMBL" id="KAI7749068.1"/>
    </source>
</evidence>
<dbReference type="Gene3D" id="3.10.20.90">
    <property type="entry name" value="Phosphatidylinositol 3-kinase Catalytic Subunit, Chain A, domain 1"/>
    <property type="match status" value="1"/>
</dbReference>
<dbReference type="GO" id="GO:0000774">
    <property type="term" value="F:adenyl-nucleotide exchange factor activity"/>
    <property type="evidence" value="ECO:0007669"/>
    <property type="project" value="TreeGrafter"/>
</dbReference>
<protein>
    <recommendedName>
        <fullName evidence="7">BAG family molecular chaperone regulator 4</fullName>
    </recommendedName>
</protein>
<dbReference type="PROSITE" id="PS51035">
    <property type="entry name" value="BAG"/>
    <property type="match status" value="1"/>
</dbReference>
<evidence type="ECO:0000259" key="4">
    <source>
        <dbReference type="PROSITE" id="PS51035"/>
    </source>
</evidence>
<feature type="domain" description="Ubiquitin-like" evidence="3">
    <location>
        <begin position="25"/>
        <end position="95"/>
    </location>
</feature>
<dbReference type="Pfam" id="PF00240">
    <property type="entry name" value="ubiquitin"/>
    <property type="match status" value="1"/>
</dbReference>
<dbReference type="EMBL" id="JAMZMK010006412">
    <property type="protein sequence ID" value="KAI7749068.1"/>
    <property type="molecule type" value="Genomic_DNA"/>
</dbReference>
<feature type="compositionally biased region" description="Polar residues" evidence="2">
    <location>
        <begin position="229"/>
        <end position="238"/>
    </location>
</feature>
<dbReference type="InterPro" id="IPR003103">
    <property type="entry name" value="BAG_domain"/>
</dbReference>
<feature type="region of interest" description="Disordered" evidence="2">
    <location>
        <begin position="116"/>
        <end position="141"/>
    </location>
</feature>
<dbReference type="SMART" id="SM00264">
    <property type="entry name" value="BAG"/>
    <property type="match status" value="1"/>
</dbReference>
<dbReference type="SMART" id="SM00213">
    <property type="entry name" value="UBQ"/>
    <property type="match status" value="1"/>
</dbReference>
<dbReference type="Pfam" id="PF02179">
    <property type="entry name" value="BAG"/>
    <property type="match status" value="1"/>
</dbReference>
<dbReference type="InterPro" id="IPR029071">
    <property type="entry name" value="Ubiquitin-like_domsf"/>
</dbReference>
<keyword evidence="6" id="KW-1185">Reference proteome</keyword>
<dbReference type="SUPFAM" id="SSF63491">
    <property type="entry name" value="BAG domain"/>
    <property type="match status" value="1"/>
</dbReference>
<dbReference type="Proteomes" id="UP001206925">
    <property type="component" value="Unassembled WGS sequence"/>
</dbReference>
<dbReference type="Gene3D" id="1.20.58.120">
    <property type="entry name" value="BAG domain"/>
    <property type="match status" value="1"/>
</dbReference>
<evidence type="ECO:0000259" key="3">
    <source>
        <dbReference type="PROSITE" id="PS50053"/>
    </source>
</evidence>
<gene>
    <name evidence="5" type="ORF">M8C21_033847</name>
</gene>
<feature type="region of interest" description="Disordered" evidence="2">
    <location>
        <begin position="225"/>
        <end position="257"/>
    </location>
</feature>
<evidence type="ECO:0000256" key="1">
    <source>
        <dbReference type="ARBA" id="ARBA00023186"/>
    </source>
</evidence>
<dbReference type="InterPro" id="IPR039773">
    <property type="entry name" value="BAG_chaperone_regulator"/>
</dbReference>
<dbReference type="InterPro" id="IPR000626">
    <property type="entry name" value="Ubiquitin-like_dom"/>
</dbReference>
<comment type="caution">
    <text evidence="5">The sequence shown here is derived from an EMBL/GenBank/DDBJ whole genome shotgun (WGS) entry which is preliminary data.</text>
</comment>
<dbReference type="PANTHER" id="PTHR12329">
    <property type="entry name" value="BCL2-ASSOCIATED ATHANOGENE"/>
    <property type="match status" value="1"/>
</dbReference>
<dbReference type="GO" id="GO:0050821">
    <property type="term" value="P:protein stabilization"/>
    <property type="evidence" value="ECO:0007669"/>
    <property type="project" value="TreeGrafter"/>
</dbReference>
<evidence type="ECO:0000256" key="2">
    <source>
        <dbReference type="SAM" id="MobiDB-lite"/>
    </source>
</evidence>
<evidence type="ECO:0008006" key="7">
    <source>
        <dbReference type="Google" id="ProtNLM"/>
    </source>
</evidence>
<accession>A0AAD5GR90</accession>
<dbReference type="PROSITE" id="PS50053">
    <property type="entry name" value="UBIQUITIN_2"/>
    <property type="match status" value="1"/>
</dbReference>
<dbReference type="AlphaFoldDB" id="A0AAD5GR90"/>
<dbReference type="GO" id="GO:0005737">
    <property type="term" value="C:cytoplasm"/>
    <property type="evidence" value="ECO:0007669"/>
    <property type="project" value="TreeGrafter"/>
</dbReference>
<proteinExistence type="predicted"/>
<reference evidence="5" key="1">
    <citation type="submission" date="2022-06" db="EMBL/GenBank/DDBJ databases">
        <title>Uncovering the hologenomic basis of an extraordinary plant invasion.</title>
        <authorList>
            <person name="Bieker V.C."/>
            <person name="Martin M.D."/>
            <person name="Gilbert T."/>
            <person name="Hodgins K."/>
            <person name="Battlay P."/>
            <person name="Petersen B."/>
            <person name="Wilson J."/>
        </authorList>
    </citation>
    <scope>NUCLEOTIDE SEQUENCE</scope>
    <source>
        <strain evidence="5">AA19_3_7</strain>
        <tissue evidence="5">Leaf</tissue>
    </source>
</reference>
<keyword evidence="1" id="KW-0143">Chaperone</keyword>
<organism evidence="5 6">
    <name type="scientific">Ambrosia artemisiifolia</name>
    <name type="common">Common ragweed</name>
    <dbReference type="NCBI Taxonomy" id="4212"/>
    <lineage>
        <taxon>Eukaryota</taxon>
        <taxon>Viridiplantae</taxon>
        <taxon>Streptophyta</taxon>
        <taxon>Embryophyta</taxon>
        <taxon>Tracheophyta</taxon>
        <taxon>Spermatophyta</taxon>
        <taxon>Magnoliopsida</taxon>
        <taxon>eudicotyledons</taxon>
        <taxon>Gunneridae</taxon>
        <taxon>Pentapetalae</taxon>
        <taxon>asterids</taxon>
        <taxon>campanulids</taxon>
        <taxon>Asterales</taxon>
        <taxon>Asteraceae</taxon>
        <taxon>Asteroideae</taxon>
        <taxon>Heliantheae alliance</taxon>
        <taxon>Heliantheae</taxon>
        <taxon>Ambrosia</taxon>
    </lineage>
</organism>
<sequence length="257" mass="28589">MEEHGGDATAPSATTNTELEDNGAGNMKIKVSFGSNSFDVFTTPQSTFGDLKCVIAKATGLDPKVQNLLFRGKEMDDHESLQMAGVKENAKVILIENAPAKNEDLEQVEEFKEHIEEVSRAEESKENIEEASRGEEDKENIEEVSRGLEAVYRVREENSQFEEQVVSLETVVCSGTQVADKDFIFLTEMLMRQLLKLDGIDAEGEGRTQRKLEVRRVQGLVEKLDNLRAKNSNPTSNVSDDHPLPPSSKVDQECELS</sequence>
<dbReference type="PANTHER" id="PTHR12329:SF49">
    <property type="entry name" value="BAG FAMILY MOLECULAR CHAPERONE REGULATOR 4-LIKE ISOFORM X1"/>
    <property type="match status" value="1"/>
</dbReference>
<dbReference type="SUPFAM" id="SSF54236">
    <property type="entry name" value="Ubiquitin-like"/>
    <property type="match status" value="1"/>
</dbReference>
<feature type="region of interest" description="Disordered" evidence="2">
    <location>
        <begin position="1"/>
        <end position="23"/>
    </location>
</feature>
<dbReference type="GO" id="GO:0051087">
    <property type="term" value="F:protein-folding chaperone binding"/>
    <property type="evidence" value="ECO:0007669"/>
    <property type="project" value="InterPro"/>
</dbReference>
<evidence type="ECO:0000313" key="6">
    <source>
        <dbReference type="Proteomes" id="UP001206925"/>
    </source>
</evidence>
<dbReference type="InterPro" id="IPR036533">
    <property type="entry name" value="BAG_dom_sf"/>
</dbReference>
<name>A0AAD5GR90_AMBAR</name>